<dbReference type="Proteomes" id="UP000030752">
    <property type="component" value="Unassembled WGS sequence"/>
</dbReference>
<dbReference type="PANTHER" id="PTHR38116:SF1">
    <property type="entry name" value="BZIP DOMAIN-CONTAINING PROTEIN"/>
    <property type="match status" value="1"/>
</dbReference>
<dbReference type="InParanoid" id="W2SCI6"/>
<dbReference type="AlphaFoldDB" id="W2SCI6"/>
<protein>
    <recommendedName>
        <fullName evidence="4">BZIP domain-containing protein</fullName>
    </recommendedName>
</protein>
<proteinExistence type="predicted"/>
<reference evidence="2 3" key="1">
    <citation type="submission" date="2013-03" db="EMBL/GenBank/DDBJ databases">
        <title>The Genome Sequence of Phialophora europaea CBS 101466.</title>
        <authorList>
            <consortium name="The Broad Institute Genomics Platform"/>
            <person name="Cuomo C."/>
            <person name="de Hoog S."/>
            <person name="Gorbushina A."/>
            <person name="Walker B."/>
            <person name="Young S.K."/>
            <person name="Zeng Q."/>
            <person name="Gargeya S."/>
            <person name="Fitzgerald M."/>
            <person name="Haas B."/>
            <person name="Abouelleil A."/>
            <person name="Allen A.W."/>
            <person name="Alvarado L."/>
            <person name="Arachchi H.M."/>
            <person name="Berlin A.M."/>
            <person name="Chapman S.B."/>
            <person name="Gainer-Dewar J."/>
            <person name="Goldberg J."/>
            <person name="Griggs A."/>
            <person name="Gujja S."/>
            <person name="Hansen M."/>
            <person name="Howarth C."/>
            <person name="Imamovic A."/>
            <person name="Ireland A."/>
            <person name="Larimer J."/>
            <person name="McCowan C."/>
            <person name="Murphy C."/>
            <person name="Pearson M."/>
            <person name="Poon T.W."/>
            <person name="Priest M."/>
            <person name="Roberts A."/>
            <person name="Saif S."/>
            <person name="Shea T."/>
            <person name="Sisk P."/>
            <person name="Sykes S."/>
            <person name="Wortman J."/>
            <person name="Nusbaum C."/>
            <person name="Birren B."/>
        </authorList>
    </citation>
    <scope>NUCLEOTIDE SEQUENCE [LARGE SCALE GENOMIC DNA]</scope>
    <source>
        <strain evidence="2 3">CBS 101466</strain>
    </source>
</reference>
<keyword evidence="3" id="KW-1185">Reference proteome</keyword>
<dbReference type="RefSeq" id="XP_008712372.1">
    <property type="nucleotide sequence ID" value="XM_008714150.1"/>
</dbReference>
<organism evidence="2 3">
    <name type="scientific">Cyphellophora europaea (strain CBS 101466)</name>
    <name type="common">Phialophora europaea</name>
    <dbReference type="NCBI Taxonomy" id="1220924"/>
    <lineage>
        <taxon>Eukaryota</taxon>
        <taxon>Fungi</taxon>
        <taxon>Dikarya</taxon>
        <taxon>Ascomycota</taxon>
        <taxon>Pezizomycotina</taxon>
        <taxon>Eurotiomycetes</taxon>
        <taxon>Chaetothyriomycetidae</taxon>
        <taxon>Chaetothyriales</taxon>
        <taxon>Cyphellophoraceae</taxon>
        <taxon>Cyphellophora</taxon>
    </lineage>
</organism>
<evidence type="ECO:0008006" key="4">
    <source>
        <dbReference type="Google" id="ProtNLM"/>
    </source>
</evidence>
<evidence type="ECO:0000313" key="3">
    <source>
        <dbReference type="Proteomes" id="UP000030752"/>
    </source>
</evidence>
<dbReference type="eggNOG" id="ENOG502S6JE">
    <property type="taxonomic scope" value="Eukaryota"/>
</dbReference>
<dbReference type="HOGENOM" id="CLU_033726_0_2_1"/>
<name>W2SCI6_CYPE1</name>
<dbReference type="InterPro" id="IPR021833">
    <property type="entry name" value="DUF3425"/>
</dbReference>
<feature type="region of interest" description="Disordered" evidence="1">
    <location>
        <begin position="56"/>
        <end position="75"/>
    </location>
</feature>
<dbReference type="VEuPathDB" id="FungiDB:HMPREF1541_09476"/>
<dbReference type="GeneID" id="19976815"/>
<accession>W2SCI6</accession>
<dbReference type="OrthoDB" id="2245989at2759"/>
<gene>
    <name evidence="2" type="ORF">HMPREF1541_09476</name>
</gene>
<feature type="compositionally biased region" description="Basic and acidic residues" evidence="1">
    <location>
        <begin position="1"/>
        <end position="19"/>
    </location>
</feature>
<evidence type="ECO:0000313" key="2">
    <source>
        <dbReference type="EMBL" id="ETN45644.1"/>
    </source>
</evidence>
<evidence type="ECO:0000256" key="1">
    <source>
        <dbReference type="SAM" id="MobiDB-lite"/>
    </source>
</evidence>
<dbReference type="STRING" id="1220924.W2SCI6"/>
<dbReference type="CDD" id="cd14688">
    <property type="entry name" value="bZIP_YAP"/>
    <property type="match status" value="1"/>
</dbReference>
<dbReference type="PANTHER" id="PTHR38116">
    <property type="entry name" value="CHROMOSOME 7, WHOLE GENOME SHOTGUN SEQUENCE"/>
    <property type="match status" value="1"/>
</dbReference>
<feature type="region of interest" description="Disordered" evidence="1">
    <location>
        <begin position="1"/>
        <end position="20"/>
    </location>
</feature>
<dbReference type="Pfam" id="PF11905">
    <property type="entry name" value="DUF3425"/>
    <property type="match status" value="1"/>
</dbReference>
<sequence length="295" mass="33913">MSDLRCSDELPRHPGEQVHDLPPAVRRRVQNRIAQRIWRQRQKELARTVRNENTQSNLIIQQQAPDDHTLSTLSPRPGIAAIRDSDIALSELMEGTSMQTVSMRNLSQIEISNLKRFFEAHAMNDRACGSPRADMLLTLTQFNVFRAIIMNCTLLDVSYQVVCADDSISPFYNGDTVEHGRRIPAALQPTDLQRSHSHHPWIDIVPIPRMRDNLILVDDLYDDDDVCIAMMGFCSSPQKQIGLLVWGDPWTVDNWEVTEEFARDWGWVIKGCNELLESTNRWRGLRGEEQLRLFP</sequence>
<feature type="compositionally biased region" description="Polar residues" evidence="1">
    <location>
        <begin position="56"/>
        <end position="74"/>
    </location>
</feature>
<dbReference type="GO" id="GO:0003700">
    <property type="term" value="F:DNA-binding transcription factor activity"/>
    <property type="evidence" value="ECO:0007669"/>
    <property type="project" value="InterPro"/>
</dbReference>
<dbReference type="EMBL" id="KB822712">
    <property type="protein sequence ID" value="ETN45644.1"/>
    <property type="molecule type" value="Genomic_DNA"/>
</dbReference>
<dbReference type="InterPro" id="IPR046347">
    <property type="entry name" value="bZIP_sf"/>
</dbReference>
<dbReference type="SUPFAM" id="SSF57959">
    <property type="entry name" value="Leucine zipper domain"/>
    <property type="match status" value="1"/>
</dbReference>